<comment type="caution">
    <text evidence="2">The sequence shown here is derived from an EMBL/GenBank/DDBJ whole genome shotgun (WGS) entry which is preliminary data.</text>
</comment>
<evidence type="ECO:0000313" key="2">
    <source>
        <dbReference type="EMBL" id="VEL15676.1"/>
    </source>
</evidence>
<evidence type="ECO:0000313" key="3">
    <source>
        <dbReference type="Proteomes" id="UP000784294"/>
    </source>
</evidence>
<dbReference type="Proteomes" id="UP000784294">
    <property type="component" value="Unassembled WGS sequence"/>
</dbReference>
<feature type="transmembrane region" description="Helical" evidence="1">
    <location>
        <begin position="40"/>
        <end position="62"/>
    </location>
</feature>
<dbReference type="AlphaFoldDB" id="A0A3S5AA37"/>
<dbReference type="EMBL" id="CAAALY010025439">
    <property type="protein sequence ID" value="VEL15676.1"/>
    <property type="molecule type" value="Genomic_DNA"/>
</dbReference>
<name>A0A3S5AA37_9PLAT</name>
<keyword evidence="1" id="KW-0812">Transmembrane</keyword>
<proteinExistence type="predicted"/>
<organism evidence="2 3">
    <name type="scientific">Protopolystoma xenopodis</name>
    <dbReference type="NCBI Taxonomy" id="117903"/>
    <lineage>
        <taxon>Eukaryota</taxon>
        <taxon>Metazoa</taxon>
        <taxon>Spiralia</taxon>
        <taxon>Lophotrochozoa</taxon>
        <taxon>Platyhelminthes</taxon>
        <taxon>Monogenea</taxon>
        <taxon>Polyopisthocotylea</taxon>
        <taxon>Polystomatidea</taxon>
        <taxon>Polystomatidae</taxon>
        <taxon>Protopolystoma</taxon>
    </lineage>
</organism>
<reference evidence="2" key="1">
    <citation type="submission" date="2018-11" db="EMBL/GenBank/DDBJ databases">
        <authorList>
            <consortium name="Pathogen Informatics"/>
        </authorList>
    </citation>
    <scope>NUCLEOTIDE SEQUENCE</scope>
</reference>
<keyword evidence="3" id="KW-1185">Reference proteome</keyword>
<protein>
    <submittedName>
        <fullName evidence="2">Uncharacterized protein</fullName>
    </submittedName>
</protein>
<evidence type="ECO:0000256" key="1">
    <source>
        <dbReference type="SAM" id="Phobius"/>
    </source>
</evidence>
<sequence length="65" mass="7082">MMPLNDTQPFFLLLYFPFTFPTRFETWSGASDGNPSLLPSAFTIVMGSGAVIAKAHLMAGLLSTR</sequence>
<gene>
    <name evidence="2" type="ORF">PXEA_LOCUS9116</name>
</gene>
<accession>A0A3S5AA37</accession>
<keyword evidence="1" id="KW-0472">Membrane</keyword>
<keyword evidence="1" id="KW-1133">Transmembrane helix</keyword>